<dbReference type="AlphaFoldDB" id="A0A164NEU8"/>
<evidence type="ECO:0000313" key="2">
    <source>
        <dbReference type="EMBL" id="KZS05894.1"/>
    </source>
</evidence>
<protein>
    <submittedName>
        <fullName evidence="2">Uncharacterized protein</fullName>
    </submittedName>
</protein>
<dbReference type="Proteomes" id="UP000076858">
    <property type="component" value="Unassembled WGS sequence"/>
</dbReference>
<comment type="caution">
    <text evidence="2">The sequence shown here is derived from an EMBL/GenBank/DDBJ whole genome shotgun (WGS) entry which is preliminary data.</text>
</comment>
<organism evidence="2 3">
    <name type="scientific">Daphnia magna</name>
    <dbReference type="NCBI Taxonomy" id="35525"/>
    <lineage>
        <taxon>Eukaryota</taxon>
        <taxon>Metazoa</taxon>
        <taxon>Ecdysozoa</taxon>
        <taxon>Arthropoda</taxon>
        <taxon>Crustacea</taxon>
        <taxon>Branchiopoda</taxon>
        <taxon>Diplostraca</taxon>
        <taxon>Cladocera</taxon>
        <taxon>Anomopoda</taxon>
        <taxon>Daphniidae</taxon>
        <taxon>Daphnia</taxon>
    </lineage>
</organism>
<dbReference type="EMBL" id="LRGB01002860">
    <property type="protein sequence ID" value="KZS05894.1"/>
    <property type="molecule type" value="Genomic_DNA"/>
</dbReference>
<reference evidence="2 3" key="1">
    <citation type="submission" date="2016-03" db="EMBL/GenBank/DDBJ databases">
        <title>EvidentialGene: Evidence-directed Construction of Genes on Genomes.</title>
        <authorList>
            <person name="Gilbert D.G."/>
            <person name="Choi J.-H."/>
            <person name="Mockaitis K."/>
            <person name="Colbourne J."/>
            <person name="Pfrender M."/>
        </authorList>
    </citation>
    <scope>NUCLEOTIDE SEQUENCE [LARGE SCALE GENOMIC DNA]</scope>
    <source>
        <strain evidence="2 3">Xinb3</strain>
        <tissue evidence="2">Complete organism</tissue>
    </source>
</reference>
<sequence>MEPKLTTINPASPQCNPPTSMTGDVGNRCKIVDVHRFSCDVFIDWQNRAPMKVDGKYSCHGVKCPLPKIHPISNARRIGELF</sequence>
<evidence type="ECO:0000256" key="1">
    <source>
        <dbReference type="SAM" id="MobiDB-lite"/>
    </source>
</evidence>
<keyword evidence="3" id="KW-1185">Reference proteome</keyword>
<name>A0A164NEU8_9CRUS</name>
<evidence type="ECO:0000313" key="3">
    <source>
        <dbReference type="Proteomes" id="UP000076858"/>
    </source>
</evidence>
<gene>
    <name evidence="2" type="ORF">APZ42_030911</name>
</gene>
<proteinExistence type="predicted"/>
<accession>A0A164NEU8</accession>
<feature type="region of interest" description="Disordered" evidence="1">
    <location>
        <begin position="1"/>
        <end position="21"/>
    </location>
</feature>